<evidence type="ECO:0000313" key="1">
    <source>
        <dbReference type="EMBL" id="AAZ98197.1"/>
    </source>
</evidence>
<evidence type="ECO:0000313" key="2">
    <source>
        <dbReference type="Proteomes" id="UP000008291"/>
    </source>
</evidence>
<dbReference type="EMBL" id="CP000116">
    <property type="protein sequence ID" value="AAZ98197.1"/>
    <property type="molecule type" value="Genomic_DNA"/>
</dbReference>
<dbReference type="STRING" id="292415.Tbd_2244"/>
<proteinExistence type="predicted"/>
<dbReference type="HOGENOM" id="CLU_097521_0_0_4"/>
<keyword evidence="2" id="KW-1185">Reference proteome</keyword>
<dbReference type="Proteomes" id="UP000008291">
    <property type="component" value="Chromosome"/>
</dbReference>
<dbReference type="KEGG" id="tbd:Tbd_2244"/>
<name>Q3SGQ0_THIDA</name>
<sequence>MKTLIVGHYGQQTDADNAARELLRAGFPAAELGLFYFNPQGQHATYPIGGDENESPGTHDAKSGAVRGAVGGVGAGTLVGAATIPVLGPAAPLFGAAVGAYTGSLVGALKHMEESEEAASPPPERAPRAAAADTRKAGIMLAVAVDTADERQTAVEVLGAQADELEEAQGTLQNGDWVDFDPLAPRKLIPSAAPRP</sequence>
<dbReference type="AlphaFoldDB" id="Q3SGQ0"/>
<dbReference type="eggNOG" id="ENOG5032STU">
    <property type="taxonomic scope" value="Bacteria"/>
</dbReference>
<accession>Q3SGQ0</accession>
<protein>
    <submittedName>
        <fullName evidence="1">Putative membrane protein</fullName>
    </submittedName>
</protein>
<gene>
    <name evidence="1" type="ordered locus">Tbd_2244</name>
</gene>
<dbReference type="OrthoDB" id="6369218at2"/>
<reference evidence="1 2" key="1">
    <citation type="journal article" date="2006" name="J. Bacteriol.">
        <title>The genome sequence of the obligately chemolithoautotrophic, facultatively anaerobic bacterium Thiobacillus denitrificans.</title>
        <authorList>
            <person name="Beller H.R."/>
            <person name="Chain P.S."/>
            <person name="Letain T.E."/>
            <person name="Chakicherla A."/>
            <person name="Larimer F.W."/>
            <person name="Richardson P.M."/>
            <person name="Coleman M.A."/>
            <person name="Wood A.P."/>
            <person name="Kelly D.P."/>
        </authorList>
    </citation>
    <scope>NUCLEOTIDE SEQUENCE [LARGE SCALE GENOMIC DNA]</scope>
    <source>
        <strain evidence="1 2">ATCC 25259</strain>
    </source>
</reference>
<organism evidence="1 2">
    <name type="scientific">Thiobacillus denitrificans (strain ATCC 25259 / T1)</name>
    <dbReference type="NCBI Taxonomy" id="292415"/>
    <lineage>
        <taxon>Bacteria</taxon>
        <taxon>Pseudomonadati</taxon>
        <taxon>Pseudomonadota</taxon>
        <taxon>Betaproteobacteria</taxon>
        <taxon>Nitrosomonadales</taxon>
        <taxon>Thiobacillaceae</taxon>
        <taxon>Thiobacillus</taxon>
    </lineage>
</organism>
<dbReference type="RefSeq" id="WP_011312756.1">
    <property type="nucleotide sequence ID" value="NC_007404.1"/>
</dbReference>